<dbReference type="GO" id="GO:0005262">
    <property type="term" value="F:calcium channel activity"/>
    <property type="evidence" value="ECO:0007669"/>
    <property type="project" value="TreeGrafter"/>
</dbReference>
<dbReference type="GO" id="GO:0005886">
    <property type="term" value="C:plasma membrane"/>
    <property type="evidence" value="ECO:0007669"/>
    <property type="project" value="TreeGrafter"/>
</dbReference>
<reference evidence="3" key="1">
    <citation type="submission" date="2021-01" db="UniProtKB">
        <authorList>
            <consortium name="EnsemblMetazoa"/>
        </authorList>
    </citation>
    <scope>IDENTIFICATION</scope>
</reference>
<dbReference type="PANTHER" id="PTHR10582:SF2">
    <property type="entry name" value="INACTIVE"/>
    <property type="match status" value="1"/>
</dbReference>
<dbReference type="EnsemblMetazoa" id="CLYHEMT015185.1">
    <property type="protein sequence ID" value="CLYHEMP015185.1"/>
    <property type="gene ID" value="CLYHEMG015185"/>
</dbReference>
<feature type="transmembrane region" description="Helical" evidence="2">
    <location>
        <begin position="361"/>
        <end position="382"/>
    </location>
</feature>
<dbReference type="PANTHER" id="PTHR10582">
    <property type="entry name" value="TRANSIENT RECEPTOR POTENTIAL ION CHANNEL PROTEIN"/>
    <property type="match status" value="1"/>
</dbReference>
<feature type="transmembrane region" description="Helical" evidence="2">
    <location>
        <begin position="469"/>
        <end position="489"/>
    </location>
</feature>
<dbReference type="GO" id="GO:0098703">
    <property type="term" value="P:calcium ion import across plasma membrane"/>
    <property type="evidence" value="ECO:0007669"/>
    <property type="project" value="TreeGrafter"/>
</dbReference>
<dbReference type="Proteomes" id="UP000594262">
    <property type="component" value="Unplaced"/>
</dbReference>
<name>A0A7M5WZ00_9CNID</name>
<evidence type="ECO:0000313" key="3">
    <source>
        <dbReference type="EnsemblMetazoa" id="CLYHEMP015185.1"/>
    </source>
</evidence>
<evidence type="ECO:0000313" key="4">
    <source>
        <dbReference type="Proteomes" id="UP000594262"/>
    </source>
</evidence>
<proteinExistence type="predicted"/>
<dbReference type="InterPro" id="IPR024862">
    <property type="entry name" value="TRPV"/>
</dbReference>
<keyword evidence="4" id="KW-1185">Reference proteome</keyword>
<dbReference type="AlphaFoldDB" id="A0A7M5WZ00"/>
<dbReference type="OrthoDB" id="5980322at2759"/>
<evidence type="ECO:0000256" key="1">
    <source>
        <dbReference type="ARBA" id="ARBA00022737"/>
    </source>
</evidence>
<feature type="transmembrane region" description="Helical" evidence="2">
    <location>
        <begin position="402"/>
        <end position="423"/>
    </location>
</feature>
<protein>
    <submittedName>
        <fullName evidence="3">Uncharacterized protein</fullName>
    </submittedName>
</protein>
<evidence type="ECO:0000256" key="2">
    <source>
        <dbReference type="SAM" id="Phobius"/>
    </source>
</evidence>
<keyword evidence="2" id="KW-0472">Membrane</keyword>
<feature type="transmembrane region" description="Helical" evidence="2">
    <location>
        <begin position="435"/>
        <end position="457"/>
    </location>
</feature>
<feature type="transmembrane region" description="Helical" evidence="2">
    <location>
        <begin position="570"/>
        <end position="592"/>
    </location>
</feature>
<keyword evidence="2" id="KW-0812">Transmembrane</keyword>
<keyword evidence="2" id="KW-1133">Transmembrane helix</keyword>
<feature type="transmembrane region" description="Helical" evidence="2">
    <location>
        <begin position="510"/>
        <end position="531"/>
    </location>
</feature>
<organism evidence="3 4">
    <name type="scientific">Clytia hemisphaerica</name>
    <dbReference type="NCBI Taxonomy" id="252671"/>
    <lineage>
        <taxon>Eukaryota</taxon>
        <taxon>Metazoa</taxon>
        <taxon>Cnidaria</taxon>
        <taxon>Hydrozoa</taxon>
        <taxon>Hydroidolina</taxon>
        <taxon>Leptothecata</taxon>
        <taxon>Obeliida</taxon>
        <taxon>Clytiidae</taxon>
        <taxon>Clytia</taxon>
    </lineage>
</organism>
<accession>A0A7M5WZ00</accession>
<sequence length="686" mass="78991">MTCDECSMFKMTNISPNEKTPMLDKSSALKLQNLDSDGKKDDGLFPNNPFSEKFDKQFWNDVSAHHKENPSKPWMTALNEERLKKIRERCEDEGIEEILIYFMDLYDRFHDIAKAKNELGMMHGFVGQLSSFVHLVIDQDHKKPRKKNKKPNYARTIDITEEIDMTVMHMAAYRNLTSIIQIVLQYYPKLVYEKCLCGNVKAQMPVELALEECHDDAASLLMLNMRPESVRHLFHYDSVSKENFSFSTFVSNPKMKQTVHKILDSTINPEYPYIPKDPDQKDEDNEPWSHLPNVKPQRYHCHYKILDGDCYGRSGNEEGFDYSSHSGLYDVAHSPFSDEIIEHPAVRLLTQRKWRLYGRRLVGLYIGFYLFFIVSMTCAFFLKGESGDRSIYKTTKDKIRGVFEVITFIIACIYFIIEIVELIKEKMNYLTFTNLADFIGISLVISLLPIKFGTVHLLSKKNPSELECYVAAATYFINVLRIFKYFPVIRYVGVHAKLISRLLRRDIPQFLIVYIVVAAAFLGSVILALTATKEGFDNADISTWGALLSEVRALTETNGFADDYIGKFKIGVIILLQFNMLACILILANVLIAHLSNVYTDQHARAKVQCDVDRAVLITKVENSWFKSMSARLKFYADGDYYSNYNEIAECIAQWKSDHPCKDDVKESSTEKLDKIIGLVKNMKDE</sequence>
<keyword evidence="1" id="KW-0677">Repeat</keyword>